<comment type="caution">
    <text evidence="3">The sequence shown here is derived from an EMBL/GenBank/DDBJ whole genome shotgun (WGS) entry which is preliminary data.</text>
</comment>
<dbReference type="Proteomes" id="UP001140453">
    <property type="component" value="Unassembled WGS sequence"/>
</dbReference>
<dbReference type="InterPro" id="IPR052895">
    <property type="entry name" value="HetReg/Transcr_Mod"/>
</dbReference>
<feature type="compositionally biased region" description="Acidic residues" evidence="1">
    <location>
        <begin position="1162"/>
        <end position="1174"/>
    </location>
</feature>
<accession>A0A9W9CYI9</accession>
<evidence type="ECO:0000313" key="3">
    <source>
        <dbReference type="EMBL" id="KAJ4392345.1"/>
    </source>
</evidence>
<feature type="compositionally biased region" description="Polar residues" evidence="1">
    <location>
        <begin position="1094"/>
        <end position="1104"/>
    </location>
</feature>
<dbReference type="EMBL" id="JAPEVB010000003">
    <property type="protein sequence ID" value="KAJ4392345.1"/>
    <property type="molecule type" value="Genomic_DNA"/>
</dbReference>
<keyword evidence="4" id="KW-1185">Reference proteome</keyword>
<feature type="compositionally biased region" description="Acidic residues" evidence="1">
    <location>
        <begin position="1136"/>
        <end position="1145"/>
    </location>
</feature>
<dbReference type="InterPro" id="IPR010730">
    <property type="entry name" value="HET"/>
</dbReference>
<feature type="region of interest" description="Disordered" evidence="1">
    <location>
        <begin position="1072"/>
        <end position="1202"/>
    </location>
</feature>
<organism evidence="3 4">
    <name type="scientific">Gnomoniopsis smithogilvyi</name>
    <dbReference type="NCBI Taxonomy" id="1191159"/>
    <lineage>
        <taxon>Eukaryota</taxon>
        <taxon>Fungi</taxon>
        <taxon>Dikarya</taxon>
        <taxon>Ascomycota</taxon>
        <taxon>Pezizomycotina</taxon>
        <taxon>Sordariomycetes</taxon>
        <taxon>Sordariomycetidae</taxon>
        <taxon>Diaporthales</taxon>
        <taxon>Gnomoniaceae</taxon>
        <taxon>Gnomoniopsis</taxon>
    </lineage>
</organism>
<dbReference type="PANTHER" id="PTHR24148:SF64">
    <property type="entry name" value="HETEROKARYON INCOMPATIBILITY DOMAIN-CONTAINING PROTEIN"/>
    <property type="match status" value="1"/>
</dbReference>
<proteinExistence type="predicted"/>
<evidence type="ECO:0000259" key="2">
    <source>
        <dbReference type="Pfam" id="PF06985"/>
    </source>
</evidence>
<dbReference type="PANTHER" id="PTHR24148">
    <property type="entry name" value="ANKYRIN REPEAT DOMAIN-CONTAINING PROTEIN 39 HOMOLOG-RELATED"/>
    <property type="match status" value="1"/>
</dbReference>
<evidence type="ECO:0000313" key="4">
    <source>
        <dbReference type="Proteomes" id="UP001140453"/>
    </source>
</evidence>
<dbReference type="AlphaFoldDB" id="A0A9W9CYI9"/>
<name>A0A9W9CYI9_9PEZI</name>
<feature type="compositionally biased region" description="Polar residues" evidence="1">
    <location>
        <begin position="1111"/>
        <end position="1133"/>
    </location>
</feature>
<dbReference type="Pfam" id="PF06985">
    <property type="entry name" value="HET"/>
    <property type="match status" value="1"/>
</dbReference>
<gene>
    <name evidence="3" type="ORF">N0V93_005971</name>
</gene>
<evidence type="ECO:0000256" key="1">
    <source>
        <dbReference type="SAM" id="MobiDB-lite"/>
    </source>
</evidence>
<sequence>MADSLVTQTLADTEEYLTEKEKLHSSLSSYDLGTDVKDYEYEDLGVPSADDPDYRDKKRFRLLNLMSGFLDSPTIYCEIFEVEVNIAKDEVHIVQDSDRLTSESITSGTPTKSVSYEALSWRWGNESEDKYAIMIKTSDGERKKRVSETLGLALKYLRYQTKPRMIWIDALCIDQNNFDERSSQVAMMDRLYTGASQICVWLGKDDPDSRKAIKFIKEEINELRDFDKLCKNSKHAEKWRALLGLMQRDWFSRRWVVQELALARKATIYCGPDKIEWRELAIAIELFVEVESATHRLSELMKKDDRFNVIPNWFEHISELGASLLVTETSKIFRDYKRESDKRPLGLGHLSPTGPGRRSLLSLEYLVTSLSIFDCGRPHDYVYALVAISRDAFPSPPTSITQRSKEALVTEVMKGFVERKPFPLDYDIPYPDVARDFIEFTIQRHVDTGKDEEKALDILCRPWSKDWRLEDDESHEEKPEGPRKKRLFGCREIDWKWKILREEDREKFRFSHAPLHERAENDDKTMEQWRVKAKAQGGEIISEDAYKKKWAPWFEKKKPKLQSDGKSSVGSGVQPTTDTAMAAKTKAQDAHLPSWVSNVTRAPFDIFPHPGVEMTKMGRKNADPLVGSLDNGRGTYSAAQSKKQNSYEIKFRKRARLNHYSLYVRGFRFDKVDIVEQVSQQGAIPASWLRLGEWEKAIRPRTPGADPGIPPDALWRTLVADRGMHNQNPPYYYSRACRETIMKGALRSNAVDTTALIYNERNSIIAEFCRRTQCVIWNRAMIKTQNGHLGLVSPDVRKGDLVCIIYGCTVPVILRKAEMLKTGKNLKDEMKDDCLEAFRRAFKHCLQRRARKFEYAKQSDEHKKQVEDDLNHWKAKLRAQTMLEKGIEKPDIVIWERENQVEDGESNEGGHQAKEDEVRHPWQTQCDRLAEEMDALEKSAKVALLNWKTRSNVKKNQVIKEWLRTAPSKVNKVTVNSWVEKMPGELQPVPYSIRIWQWLGRMNRLEPDKIEISAAKEWIRWRDEEPKDAMSDVADGKEKPARIDFEQLEQDIKRWDGVKSFLDKVVTFREGQLASHQRDNMEEELKSWRRSQIKTESGNDCKAQTTKRWRQISSKTASQLKSTVQTSPASGHFSSDEESDEDSEEETKGWGVNGIEVGQEQSDSDSDSDSDGIETAEGHEKQANFKKRLEKKKRQSLADERDPFRHYKFLGEAYIHGMMEGEAVSQSFYKKKPEHLFEIR</sequence>
<feature type="compositionally biased region" description="Basic and acidic residues" evidence="1">
    <location>
        <begin position="1076"/>
        <end position="1087"/>
    </location>
</feature>
<feature type="domain" description="Heterokaryon incompatibility" evidence="2">
    <location>
        <begin position="116"/>
        <end position="259"/>
    </location>
</feature>
<feature type="compositionally biased region" description="Basic residues" evidence="1">
    <location>
        <begin position="1184"/>
        <end position="1195"/>
    </location>
</feature>
<reference evidence="3" key="1">
    <citation type="submission" date="2022-10" db="EMBL/GenBank/DDBJ databases">
        <title>Tapping the CABI collections for fungal endophytes: first genome assemblies for Collariella, Neodidymelliopsis, Ascochyta clinopodiicola, Didymella pomorum, Didymosphaeria variabile, Neocosmospora piperis and Neocucurbitaria cava.</title>
        <authorList>
            <person name="Hill R."/>
        </authorList>
    </citation>
    <scope>NUCLEOTIDE SEQUENCE</scope>
    <source>
        <strain evidence="3">IMI 355082</strain>
    </source>
</reference>
<protein>
    <recommendedName>
        <fullName evidence="2">Heterokaryon incompatibility domain-containing protein</fullName>
    </recommendedName>
</protein>
<dbReference type="OrthoDB" id="3477286at2759"/>